<dbReference type="EMBL" id="AGXI01000019">
    <property type="protein sequence ID" value="EIY36100.1"/>
    <property type="molecule type" value="Genomic_DNA"/>
</dbReference>
<dbReference type="InterPro" id="IPR023997">
    <property type="entry name" value="TonB-dep_OMP_SusC/RagA_CS"/>
</dbReference>
<dbReference type="InterPro" id="IPR039426">
    <property type="entry name" value="TonB-dep_rcpt-like"/>
</dbReference>
<keyword evidence="5 7" id="KW-0472">Membrane</keyword>
<evidence type="ECO:0000256" key="4">
    <source>
        <dbReference type="ARBA" id="ARBA00022692"/>
    </source>
</evidence>
<keyword evidence="4 7" id="KW-0812">Transmembrane</keyword>
<comment type="subcellular location">
    <subcellularLocation>
        <location evidence="1 7">Cell outer membrane</location>
        <topology evidence="1 7">Multi-pass membrane protein</topology>
    </subcellularLocation>
</comment>
<keyword evidence="3 7" id="KW-1134">Transmembrane beta strand</keyword>
<evidence type="ECO:0000256" key="3">
    <source>
        <dbReference type="ARBA" id="ARBA00022452"/>
    </source>
</evidence>
<evidence type="ECO:0000256" key="1">
    <source>
        <dbReference type="ARBA" id="ARBA00004571"/>
    </source>
</evidence>
<proteinExistence type="inferred from homology"/>
<protein>
    <submittedName>
        <fullName evidence="9">SusC/RagA family TonB-linked outer membrane protein</fullName>
    </submittedName>
</protein>
<dbReference type="Gene3D" id="2.170.130.10">
    <property type="entry name" value="TonB-dependent receptor, plug domain"/>
    <property type="match status" value="1"/>
</dbReference>
<dbReference type="Gene3D" id="2.60.40.1120">
    <property type="entry name" value="Carboxypeptidase-like, regulatory domain"/>
    <property type="match status" value="1"/>
</dbReference>
<dbReference type="FunFam" id="2.60.40.1120:FF:000003">
    <property type="entry name" value="Outer membrane protein Omp121"/>
    <property type="match status" value="1"/>
</dbReference>
<evidence type="ECO:0000313" key="9">
    <source>
        <dbReference type="EMBL" id="EIY36100.1"/>
    </source>
</evidence>
<dbReference type="InterPro" id="IPR012910">
    <property type="entry name" value="Plug_dom"/>
</dbReference>
<dbReference type="RefSeq" id="WP_007855179.1">
    <property type="nucleotide sequence ID" value="NZ_CP011531.1"/>
</dbReference>
<name>I8WBU9_9BACT</name>
<evidence type="ECO:0000256" key="7">
    <source>
        <dbReference type="PROSITE-ProRule" id="PRU01360"/>
    </source>
</evidence>
<dbReference type="SUPFAM" id="SSF49464">
    <property type="entry name" value="Carboxypeptidase regulatory domain-like"/>
    <property type="match status" value="1"/>
</dbReference>
<dbReference type="InterPro" id="IPR036942">
    <property type="entry name" value="Beta-barrel_TonB_sf"/>
</dbReference>
<dbReference type="PROSITE" id="PS52016">
    <property type="entry name" value="TONB_DEPENDENT_REC_3"/>
    <property type="match status" value="1"/>
</dbReference>
<evidence type="ECO:0000256" key="6">
    <source>
        <dbReference type="ARBA" id="ARBA00023237"/>
    </source>
</evidence>
<gene>
    <name evidence="9" type="ORF">HMPREF1065_02922</name>
</gene>
<dbReference type="FunFam" id="2.170.130.10:FF:000008">
    <property type="entry name" value="SusC/RagA family TonB-linked outer membrane protein"/>
    <property type="match status" value="1"/>
</dbReference>
<dbReference type="NCBIfam" id="TIGR04057">
    <property type="entry name" value="SusC_RagA_signa"/>
    <property type="match status" value="1"/>
</dbReference>
<dbReference type="HOGENOM" id="CLU_004317_1_0_10"/>
<dbReference type="GO" id="GO:0009279">
    <property type="term" value="C:cell outer membrane"/>
    <property type="evidence" value="ECO:0007669"/>
    <property type="project" value="UniProtKB-SubCell"/>
</dbReference>
<reference evidence="9 10" key="1">
    <citation type="submission" date="2012-02" db="EMBL/GenBank/DDBJ databases">
        <title>The Genome Sequence of Bacteroides dorei CL03T12C01.</title>
        <authorList>
            <consortium name="The Broad Institute Genome Sequencing Platform"/>
            <person name="Earl A."/>
            <person name="Ward D."/>
            <person name="Feldgarden M."/>
            <person name="Gevers D."/>
            <person name="Zitomersky N.L."/>
            <person name="Coyne M.J."/>
            <person name="Comstock L.E."/>
            <person name="Young S.K."/>
            <person name="Zeng Q."/>
            <person name="Gargeya S."/>
            <person name="Fitzgerald M."/>
            <person name="Haas B."/>
            <person name="Abouelleil A."/>
            <person name="Alvarado L."/>
            <person name="Arachchi H.M."/>
            <person name="Berlin A."/>
            <person name="Chapman S.B."/>
            <person name="Gearin G."/>
            <person name="Goldberg J."/>
            <person name="Griggs A."/>
            <person name="Gujja S."/>
            <person name="Hansen M."/>
            <person name="Heiman D."/>
            <person name="Howarth C."/>
            <person name="Larimer J."/>
            <person name="Lui A."/>
            <person name="MacDonald P.J.P."/>
            <person name="McCowen C."/>
            <person name="Montmayeur A."/>
            <person name="Murphy C."/>
            <person name="Neiman D."/>
            <person name="Pearson M."/>
            <person name="Priest M."/>
            <person name="Roberts A."/>
            <person name="Saif S."/>
            <person name="Shea T."/>
            <person name="Sisk P."/>
            <person name="Stolte C."/>
            <person name="Sykes S."/>
            <person name="Wortman J."/>
            <person name="Nusbaum C."/>
            <person name="Birren B."/>
        </authorList>
    </citation>
    <scope>NUCLEOTIDE SEQUENCE [LARGE SCALE GENOMIC DNA]</scope>
    <source>
        <strain evidence="9 10">CL03T12C01</strain>
    </source>
</reference>
<dbReference type="NCBIfam" id="TIGR04056">
    <property type="entry name" value="OMP_RagA_SusC"/>
    <property type="match status" value="1"/>
</dbReference>
<sequence>MKNKKKIVLRCLAMRKSFQKSFFIIFFFAWAIGTLAQIKVVKGVVLDTQGEPVIGASVVVKGVPNGVITDFDGKFSIQNIPDDATIQISFVGYKTQDILVKGKNYFNITLQEDAEMLEEVVVIGYGSVKKSDVTGALTQVSEKQIKERPVQNALQAMQGKAPGVDITTNSRPGEVGEVRIRGNRSITADNDPLYVIDGIPMVAGSINDINPNDIESMEILKDASATAIYGSRGANGVVLITTKNGKVGKVSISYDGTVTFSKIHSMTDWMDSGELIDWNRQAYINAGAYTGAYGTAPDPNTDGDLLFGGISRYPYLKPYFKQAWEYNADGSYKMRPATAEEIKAGYATEVPVYNSKNIPTTPWTDYVTRTAVTHNHQISLSAGTEKSKLYMSLAYLDQESPMRDQDFKRYTAKINGEIQVAKFLKVGMGINASHSIKNYGIINNGSGSGYKDSYGYALDKLPYAPAYDEEGIPLNVSDGPSHYNPMLDVTEAINETRYYSVMFNSYGEIDLGKIWSPLEGFTWRTNFGTQYRNSRYGSYYGNNFSNPLGHSAYAANTAYNDHDQHLSWTLENLLYYNKTFNKIHSVGLTLMQSAEYSRSEGLEVRAFNCTFPTALWYSVGNSDLTRDTPGSSFSTQSRASYMARFNYSLMNRYLLTATGRWDGASMLAVGNKWDFFPSVALAWKMNEENFLKGLDWIDQLKVRVGYGVTGNASIKPYQTTGSMTTNGSGKYIGMGNISNVTIGAKASVLPNKDLGWEKTATTNIGLDFGFLNNRISGSLEYYVANTSDLLLNKALPYMSGYTNILTNVGKTRNRGFELTLSTINIKTRDFTWKTDFTFSTNKEEIMELANGKVDDIANKWFIGKPINDVWVYKYDRLWQNSNDDLRQLAIYGANSITMLPGMAKLVDQPLIEVPQGTEGAITKDIEYRDINGKNIRETVTYLDNGYGKFDDNDKQHIGSFSPKWIGGFTTTFIYKNWQLNSFIYARMGSTYYGLLQTYGRRVEKDVWSPENPSGKFPIQRTGGITTNDYSNYMGFTKGNMVAIRNIALSYSFPEKWLNKMGVTNFQIYTQVLNPFIFGGELVKAGINPDDTTGWNTTANNNDTGFIGGQTNNTILTRSYVIGLRIGF</sequence>
<dbReference type="SUPFAM" id="SSF56935">
    <property type="entry name" value="Porins"/>
    <property type="match status" value="1"/>
</dbReference>
<dbReference type="PATRIC" id="fig|997877.3.peg.3081"/>
<organism evidence="9 10">
    <name type="scientific">Phocaeicola dorei CL03T12C01</name>
    <dbReference type="NCBI Taxonomy" id="997877"/>
    <lineage>
        <taxon>Bacteria</taxon>
        <taxon>Pseudomonadati</taxon>
        <taxon>Bacteroidota</taxon>
        <taxon>Bacteroidia</taxon>
        <taxon>Bacteroidales</taxon>
        <taxon>Bacteroidaceae</taxon>
        <taxon>Phocaeicola</taxon>
    </lineage>
</organism>
<evidence type="ECO:0000259" key="8">
    <source>
        <dbReference type="Pfam" id="PF07715"/>
    </source>
</evidence>
<keyword evidence="6 7" id="KW-0998">Cell outer membrane</keyword>
<dbReference type="Proteomes" id="UP000004019">
    <property type="component" value="Unassembled WGS sequence"/>
</dbReference>
<dbReference type="Gene3D" id="2.40.170.20">
    <property type="entry name" value="TonB-dependent receptor, beta-barrel domain"/>
    <property type="match status" value="1"/>
</dbReference>
<dbReference type="InterPro" id="IPR037066">
    <property type="entry name" value="Plug_dom_sf"/>
</dbReference>
<dbReference type="InterPro" id="IPR008969">
    <property type="entry name" value="CarboxyPept-like_regulatory"/>
</dbReference>
<keyword evidence="2 7" id="KW-0813">Transport</keyword>
<dbReference type="Pfam" id="PF13715">
    <property type="entry name" value="CarbopepD_reg_2"/>
    <property type="match status" value="1"/>
</dbReference>
<dbReference type="AlphaFoldDB" id="I8WBU9"/>
<dbReference type="Pfam" id="PF07715">
    <property type="entry name" value="Plug"/>
    <property type="match status" value="1"/>
</dbReference>
<evidence type="ECO:0000256" key="2">
    <source>
        <dbReference type="ARBA" id="ARBA00022448"/>
    </source>
</evidence>
<evidence type="ECO:0000256" key="5">
    <source>
        <dbReference type="ARBA" id="ARBA00023136"/>
    </source>
</evidence>
<comment type="caution">
    <text evidence="9">The sequence shown here is derived from an EMBL/GenBank/DDBJ whole genome shotgun (WGS) entry which is preliminary data.</text>
</comment>
<accession>I8WBU9</accession>
<feature type="domain" description="TonB-dependent receptor plug" evidence="8">
    <location>
        <begin position="130"/>
        <end position="237"/>
    </location>
</feature>
<evidence type="ECO:0000313" key="10">
    <source>
        <dbReference type="Proteomes" id="UP000004019"/>
    </source>
</evidence>
<comment type="similarity">
    <text evidence="7">Belongs to the TonB-dependent receptor family.</text>
</comment>
<dbReference type="InterPro" id="IPR023996">
    <property type="entry name" value="TonB-dep_OMP_SusC/RagA"/>
</dbReference>